<evidence type="ECO:0000256" key="1">
    <source>
        <dbReference type="ARBA" id="ARBA00004613"/>
    </source>
</evidence>
<dbReference type="OrthoDB" id="441660at2759"/>
<dbReference type="GeneTree" id="ENSGT00940000157343"/>
<dbReference type="Pfam" id="PF00059">
    <property type="entry name" value="Lectin_C"/>
    <property type="match status" value="1"/>
</dbReference>
<keyword evidence="16" id="KW-1185">Reference proteome</keyword>
<dbReference type="GO" id="GO:0072534">
    <property type="term" value="C:perineuronal net"/>
    <property type="evidence" value="ECO:0007669"/>
    <property type="project" value="TreeGrafter"/>
</dbReference>
<dbReference type="PROSITE" id="PS01186">
    <property type="entry name" value="EGF_2"/>
    <property type="match status" value="1"/>
</dbReference>
<evidence type="ECO:0000256" key="3">
    <source>
        <dbReference type="ARBA" id="ARBA00022525"/>
    </source>
</evidence>
<feature type="disulfide bond" evidence="11">
    <location>
        <begin position="186"/>
        <end position="229"/>
    </location>
</feature>
<dbReference type="GO" id="GO:0010001">
    <property type="term" value="P:glial cell differentiation"/>
    <property type="evidence" value="ECO:0007669"/>
    <property type="project" value="TreeGrafter"/>
</dbReference>
<feature type="domain" description="EGF-like" evidence="12">
    <location>
        <begin position="3"/>
        <end position="39"/>
    </location>
</feature>
<evidence type="ECO:0000259" key="12">
    <source>
        <dbReference type="PROSITE" id="PS50026"/>
    </source>
</evidence>
<dbReference type="PROSITE" id="PS50923">
    <property type="entry name" value="SUSHI"/>
    <property type="match status" value="1"/>
</dbReference>
<dbReference type="GO" id="GO:0005615">
    <property type="term" value="C:extracellular space"/>
    <property type="evidence" value="ECO:0007669"/>
    <property type="project" value="TreeGrafter"/>
</dbReference>
<dbReference type="InterPro" id="IPR050691">
    <property type="entry name" value="Hyaluronan_bind_Proteoglycan"/>
</dbReference>
<comment type="similarity">
    <text evidence="2">Belongs to the true venom lectin family.</text>
</comment>
<dbReference type="InterPro" id="IPR016187">
    <property type="entry name" value="CTDL_fold"/>
</dbReference>
<dbReference type="SUPFAM" id="SSF56436">
    <property type="entry name" value="C-type lectin-like"/>
    <property type="match status" value="1"/>
</dbReference>
<feature type="domain" description="Sushi" evidence="14">
    <location>
        <begin position="184"/>
        <end position="242"/>
    </location>
</feature>
<evidence type="ECO:0000256" key="9">
    <source>
        <dbReference type="ARBA" id="ARBA00023319"/>
    </source>
</evidence>
<dbReference type="Gene3D" id="3.10.100.10">
    <property type="entry name" value="Mannose-Binding Protein A, subunit A"/>
    <property type="match status" value="1"/>
</dbReference>
<dbReference type="Proteomes" id="UP000694559">
    <property type="component" value="Unplaced"/>
</dbReference>
<dbReference type="InterPro" id="IPR001304">
    <property type="entry name" value="C-type_lectin-like"/>
</dbReference>
<dbReference type="SUPFAM" id="SSF57196">
    <property type="entry name" value="EGF/Laminin"/>
    <property type="match status" value="1"/>
</dbReference>
<comment type="caution">
    <text evidence="10">Lacks conserved residue(s) required for the propagation of feature annotation.</text>
</comment>
<sequence length="295" mass="34284">HLLSDTCMPNPCRNGGTCTEERGHPGCLCLPGYGGDTCDVSEPLDLSRLLFLSLGLRKCQPGWDAFQGFCYKHFSARRSWEDAEMQCREHGGHLANILSPEEQSFLNSQYKEYQWIGLNDRTIEGDFQWSDGRPLLYENWHDGQPDSHFLYGENCVGLSWRKDGKWSDLPCGYHLPFTCKMGLISCSSPPQVANAQIFGKPKQRYEVNSVLRYWCPEGFVQHRWPLIRCQENGQWQRPQFREENVVPFALTHFFLHYYMCTYKDNLITKCFFKHTFKRCPSFSHLTWGLPCSSYS</sequence>
<evidence type="ECO:0000313" key="16">
    <source>
        <dbReference type="Proteomes" id="UP000694559"/>
    </source>
</evidence>
<dbReference type="CDD" id="cd00033">
    <property type="entry name" value="CCP"/>
    <property type="match status" value="1"/>
</dbReference>
<reference evidence="15" key="1">
    <citation type="submission" date="2025-08" db="UniProtKB">
        <authorList>
            <consortium name="Ensembl"/>
        </authorList>
    </citation>
    <scope>IDENTIFICATION</scope>
</reference>
<keyword evidence="3" id="KW-0964">Secreted</keyword>
<dbReference type="AlphaFoldDB" id="A0A8C6YM16"/>
<keyword evidence="11" id="KW-0768">Sushi</keyword>
<evidence type="ECO:0000256" key="8">
    <source>
        <dbReference type="ARBA" id="ARBA00023180"/>
    </source>
</evidence>
<protein>
    <recommendedName>
        <fullName evidence="17">Brevican</fullName>
    </recommendedName>
</protein>
<dbReference type="Gene3D" id="2.10.70.10">
    <property type="entry name" value="Complement Module, domain 1"/>
    <property type="match status" value="1"/>
</dbReference>
<accession>A0A8C6YM16</accession>
<dbReference type="GO" id="GO:0045202">
    <property type="term" value="C:synapse"/>
    <property type="evidence" value="ECO:0007669"/>
    <property type="project" value="TreeGrafter"/>
</dbReference>
<evidence type="ECO:0000256" key="11">
    <source>
        <dbReference type="PROSITE-ProRule" id="PRU00302"/>
    </source>
</evidence>
<dbReference type="GO" id="GO:0007417">
    <property type="term" value="P:central nervous system development"/>
    <property type="evidence" value="ECO:0007669"/>
    <property type="project" value="TreeGrafter"/>
</dbReference>
<evidence type="ECO:0000313" key="15">
    <source>
        <dbReference type="Ensembl" id="ENSNNAP00000029382.1"/>
    </source>
</evidence>
<dbReference type="FunFam" id="2.10.70.10:FF:000003">
    <property type="entry name" value="Versican core protein"/>
    <property type="match status" value="1"/>
</dbReference>
<evidence type="ECO:0000259" key="13">
    <source>
        <dbReference type="PROSITE" id="PS50041"/>
    </source>
</evidence>
<evidence type="ECO:0000256" key="2">
    <source>
        <dbReference type="ARBA" id="ARBA00006250"/>
    </source>
</evidence>
<keyword evidence="9" id="KW-0393">Immunoglobulin domain</keyword>
<dbReference type="Gene3D" id="2.10.25.10">
    <property type="entry name" value="Laminin"/>
    <property type="match status" value="1"/>
</dbReference>
<evidence type="ECO:0000256" key="5">
    <source>
        <dbReference type="ARBA" id="ARBA00022729"/>
    </source>
</evidence>
<dbReference type="OMA" id="INGMEYQ"/>
<dbReference type="InterPro" id="IPR018378">
    <property type="entry name" value="C-type_lectin_CS"/>
</dbReference>
<name>A0A8C6YM16_NAJNA</name>
<comment type="subcellular location">
    <subcellularLocation>
        <location evidence="1">Secreted</location>
    </subcellularLocation>
</comment>
<dbReference type="CDD" id="cd00054">
    <property type="entry name" value="EGF_CA"/>
    <property type="match status" value="1"/>
</dbReference>
<keyword evidence="4 10" id="KW-0245">EGF-like domain</keyword>
<dbReference type="PROSITE" id="PS50041">
    <property type="entry name" value="C_TYPE_LECTIN_2"/>
    <property type="match status" value="1"/>
</dbReference>
<dbReference type="FunFam" id="2.10.25.10:FF:000095">
    <property type="entry name" value="Notch, isoform B"/>
    <property type="match status" value="1"/>
</dbReference>
<reference evidence="15" key="2">
    <citation type="submission" date="2025-09" db="UniProtKB">
        <authorList>
            <consortium name="Ensembl"/>
        </authorList>
    </citation>
    <scope>IDENTIFICATION</scope>
</reference>
<feature type="disulfide bond" evidence="10">
    <location>
        <begin position="29"/>
        <end position="38"/>
    </location>
</feature>
<dbReference type="SMART" id="SM00034">
    <property type="entry name" value="CLECT"/>
    <property type="match status" value="1"/>
</dbReference>
<evidence type="ECO:0000256" key="6">
    <source>
        <dbReference type="ARBA" id="ARBA00022737"/>
    </source>
</evidence>
<dbReference type="InterPro" id="IPR016186">
    <property type="entry name" value="C-type_lectin-like/link_sf"/>
</dbReference>
<dbReference type="InterPro" id="IPR000742">
    <property type="entry name" value="EGF"/>
</dbReference>
<dbReference type="PROSITE" id="PS00615">
    <property type="entry name" value="C_TYPE_LECTIN_1"/>
    <property type="match status" value="1"/>
</dbReference>
<dbReference type="SUPFAM" id="SSF57535">
    <property type="entry name" value="Complement control module/SCR domain"/>
    <property type="match status" value="1"/>
</dbReference>
<dbReference type="Pfam" id="PF00084">
    <property type="entry name" value="Sushi"/>
    <property type="match status" value="1"/>
</dbReference>
<keyword evidence="6" id="KW-0677">Repeat</keyword>
<dbReference type="InterPro" id="IPR035976">
    <property type="entry name" value="Sushi/SCR/CCP_sf"/>
</dbReference>
<dbReference type="PROSITE" id="PS50026">
    <property type="entry name" value="EGF_3"/>
    <property type="match status" value="1"/>
</dbReference>
<dbReference type="InterPro" id="IPR000436">
    <property type="entry name" value="Sushi_SCR_CCP_dom"/>
</dbReference>
<dbReference type="SMART" id="SM00032">
    <property type="entry name" value="CCP"/>
    <property type="match status" value="1"/>
</dbReference>
<proteinExistence type="inferred from homology"/>
<dbReference type="GO" id="GO:0001501">
    <property type="term" value="P:skeletal system development"/>
    <property type="evidence" value="ECO:0007669"/>
    <property type="project" value="TreeGrafter"/>
</dbReference>
<evidence type="ECO:0000256" key="4">
    <source>
        <dbReference type="ARBA" id="ARBA00022536"/>
    </source>
</evidence>
<dbReference type="Ensembl" id="ENSNNAT00000030808.1">
    <property type="protein sequence ID" value="ENSNNAP00000029382.1"/>
    <property type="gene ID" value="ENSNNAG00000018839.1"/>
</dbReference>
<evidence type="ECO:0000256" key="10">
    <source>
        <dbReference type="PROSITE-ProRule" id="PRU00076"/>
    </source>
</evidence>
<dbReference type="FunFam" id="3.10.100.10:FF:000003">
    <property type="entry name" value="Versican core protein"/>
    <property type="match status" value="1"/>
</dbReference>
<organism evidence="15 16">
    <name type="scientific">Naja naja</name>
    <name type="common">Indian cobra</name>
    <dbReference type="NCBI Taxonomy" id="35670"/>
    <lineage>
        <taxon>Eukaryota</taxon>
        <taxon>Metazoa</taxon>
        <taxon>Chordata</taxon>
        <taxon>Craniata</taxon>
        <taxon>Vertebrata</taxon>
        <taxon>Euteleostomi</taxon>
        <taxon>Lepidosauria</taxon>
        <taxon>Squamata</taxon>
        <taxon>Bifurcata</taxon>
        <taxon>Unidentata</taxon>
        <taxon>Episquamata</taxon>
        <taxon>Toxicofera</taxon>
        <taxon>Serpentes</taxon>
        <taxon>Colubroidea</taxon>
        <taxon>Elapidae</taxon>
        <taxon>Elapinae</taxon>
        <taxon>Naja</taxon>
    </lineage>
</organism>
<evidence type="ECO:0000259" key="14">
    <source>
        <dbReference type="PROSITE" id="PS50923"/>
    </source>
</evidence>
<feature type="domain" description="C-type lectin" evidence="13">
    <location>
        <begin position="66"/>
        <end position="180"/>
    </location>
</feature>
<dbReference type="PANTHER" id="PTHR22804:SF41">
    <property type="entry name" value="BREVICAN CORE PROTEIN"/>
    <property type="match status" value="1"/>
</dbReference>
<evidence type="ECO:0000256" key="7">
    <source>
        <dbReference type="ARBA" id="ARBA00023157"/>
    </source>
</evidence>
<dbReference type="GO" id="GO:0002052">
    <property type="term" value="P:positive regulation of neuroblast proliferation"/>
    <property type="evidence" value="ECO:0007669"/>
    <property type="project" value="TreeGrafter"/>
</dbReference>
<evidence type="ECO:0008006" key="17">
    <source>
        <dbReference type="Google" id="ProtNLM"/>
    </source>
</evidence>
<dbReference type="PROSITE" id="PS00022">
    <property type="entry name" value="EGF_1"/>
    <property type="match status" value="1"/>
</dbReference>
<dbReference type="PANTHER" id="PTHR22804">
    <property type="entry name" value="AGGRECAN/VERSICAN PROTEOGLYCAN"/>
    <property type="match status" value="1"/>
</dbReference>
<keyword evidence="5" id="KW-0732">Signal</keyword>
<keyword evidence="8" id="KW-0325">Glycoprotein</keyword>
<keyword evidence="7 10" id="KW-1015">Disulfide bond</keyword>